<feature type="compositionally biased region" description="Low complexity" evidence="1">
    <location>
        <begin position="50"/>
        <end position="61"/>
    </location>
</feature>
<evidence type="ECO:0000313" key="3">
    <source>
        <dbReference type="Proteomes" id="UP001143548"/>
    </source>
</evidence>
<feature type="region of interest" description="Disordered" evidence="1">
    <location>
        <begin position="49"/>
        <end position="71"/>
    </location>
</feature>
<name>A0A9W5YSR1_9EURO</name>
<protein>
    <submittedName>
        <fullName evidence="2">Uncharacterized protein</fullName>
    </submittedName>
</protein>
<accession>A0A9W5YSR1</accession>
<evidence type="ECO:0000313" key="2">
    <source>
        <dbReference type="EMBL" id="GKZ23159.1"/>
    </source>
</evidence>
<dbReference type="AlphaFoldDB" id="A0A9W5YSR1"/>
<reference evidence="2" key="1">
    <citation type="submission" date="2022-07" db="EMBL/GenBank/DDBJ databases">
        <title>Taxonomy of Aspergillus series Nigri: significant species reduction supported by multi-species coalescent approaches.</title>
        <authorList>
            <person name="Bian C."/>
            <person name="Kusuya Y."/>
            <person name="Sklenar F."/>
            <person name="D'hooge E."/>
            <person name="Yaguchi T."/>
            <person name="Takahashi H."/>
            <person name="Hubka V."/>
        </authorList>
    </citation>
    <scope>NUCLEOTIDE SEQUENCE</scope>
    <source>
        <strain evidence="2">CBS 733.88</strain>
    </source>
</reference>
<dbReference type="EMBL" id="BROQ01000063">
    <property type="protein sequence ID" value="GKZ23159.1"/>
    <property type="molecule type" value="Genomic_DNA"/>
</dbReference>
<dbReference type="Proteomes" id="UP001143548">
    <property type="component" value="Unassembled WGS sequence"/>
</dbReference>
<proteinExistence type="predicted"/>
<evidence type="ECO:0000256" key="1">
    <source>
        <dbReference type="SAM" id="MobiDB-lite"/>
    </source>
</evidence>
<organism evidence="2 3">
    <name type="scientific">Aspergillus brasiliensis</name>
    <dbReference type="NCBI Taxonomy" id="319629"/>
    <lineage>
        <taxon>Eukaryota</taxon>
        <taxon>Fungi</taxon>
        <taxon>Dikarya</taxon>
        <taxon>Ascomycota</taxon>
        <taxon>Pezizomycotina</taxon>
        <taxon>Eurotiomycetes</taxon>
        <taxon>Eurotiomycetidae</taxon>
        <taxon>Eurotiales</taxon>
        <taxon>Aspergillaceae</taxon>
        <taxon>Aspergillus</taxon>
        <taxon>Aspergillus subgen. Circumdati</taxon>
    </lineage>
</organism>
<gene>
    <name evidence="2" type="ORF">AbraCBS73388_009510</name>
</gene>
<sequence>MDFTDMMPHLLTHGAMNAVRTDHQISRDTQAIRAVNLHVCCQSHPERIPSEISNSSRINSSQEMSGPEPSAVRHHALTLVQHVLIQSQLIKNTGAIRKDDESSTIRIRIRPCFENGKLDSSVGQTVGES</sequence>
<comment type="caution">
    <text evidence="2">The sequence shown here is derived from an EMBL/GenBank/DDBJ whole genome shotgun (WGS) entry which is preliminary data.</text>
</comment>